<organism evidence="2 3">
    <name type="scientific">Pararhodobacter aggregans</name>
    <dbReference type="NCBI Taxonomy" id="404875"/>
    <lineage>
        <taxon>Bacteria</taxon>
        <taxon>Pseudomonadati</taxon>
        <taxon>Pseudomonadota</taxon>
        <taxon>Alphaproteobacteria</taxon>
        <taxon>Rhodobacterales</taxon>
        <taxon>Paracoccaceae</taxon>
        <taxon>Pararhodobacter</taxon>
    </lineage>
</organism>
<accession>A0A2T7UMC8</accession>
<evidence type="ECO:0000313" key="2">
    <source>
        <dbReference type="EMBL" id="PVE45799.1"/>
    </source>
</evidence>
<dbReference type="RefSeq" id="WP_107754092.1">
    <property type="nucleotide sequence ID" value="NZ_QBKF01000012.1"/>
</dbReference>
<comment type="caution">
    <text evidence="2">The sequence shown here is derived from an EMBL/GenBank/DDBJ whole genome shotgun (WGS) entry which is preliminary data.</text>
</comment>
<name>A0A2T7UMC8_9RHOB</name>
<proteinExistence type="predicted"/>
<gene>
    <name evidence="2" type="ORF">DDE23_20065</name>
</gene>
<dbReference type="OrthoDB" id="7860636at2"/>
<feature type="region of interest" description="Disordered" evidence="1">
    <location>
        <begin position="1"/>
        <end position="29"/>
    </location>
</feature>
<keyword evidence="3" id="KW-1185">Reference proteome</keyword>
<dbReference type="AlphaFoldDB" id="A0A2T7UMC8"/>
<evidence type="ECO:0000256" key="1">
    <source>
        <dbReference type="SAM" id="MobiDB-lite"/>
    </source>
</evidence>
<dbReference type="Proteomes" id="UP000244810">
    <property type="component" value="Unassembled WGS sequence"/>
</dbReference>
<evidence type="ECO:0000313" key="3">
    <source>
        <dbReference type="Proteomes" id="UP000244810"/>
    </source>
</evidence>
<dbReference type="EMBL" id="QDDR01000012">
    <property type="protein sequence ID" value="PVE45799.1"/>
    <property type="molecule type" value="Genomic_DNA"/>
</dbReference>
<protein>
    <submittedName>
        <fullName evidence="2">Uncharacterized protein</fullName>
    </submittedName>
</protein>
<feature type="compositionally biased region" description="Basic and acidic residues" evidence="1">
    <location>
        <begin position="1"/>
        <end position="16"/>
    </location>
</feature>
<sequence>MDAFKDRLSQRARDTSRPALAHQSLGRPLSGPEQALAAALMEVMGTREHDFAAVAAALKAKGLAAPVSGRTDWDLALLESELKAINADLDAAYAENGYGA</sequence>
<reference evidence="2 3" key="1">
    <citation type="journal article" date="2011" name="Syst. Appl. Microbiol.">
        <title>Defluviimonas denitrificans gen. nov., sp. nov., and Pararhodobacter aggregans gen. nov., sp. nov., non-phototrophic Rhodobacteraceae from the biofilter of a marine aquaculture.</title>
        <authorList>
            <person name="Foesel B.U."/>
            <person name="Drake H.L."/>
            <person name="Schramm A."/>
        </authorList>
    </citation>
    <scope>NUCLEOTIDE SEQUENCE [LARGE SCALE GENOMIC DNA]</scope>
    <source>
        <strain evidence="2 3">D1-19</strain>
    </source>
</reference>